<dbReference type="EMBL" id="CP076456">
    <property type="protein sequence ID" value="QWQ36141.1"/>
    <property type="molecule type" value="Genomic_DNA"/>
</dbReference>
<evidence type="ECO:0000256" key="1">
    <source>
        <dbReference type="ARBA" id="ARBA00005721"/>
    </source>
</evidence>
<gene>
    <name evidence="3" type="ORF">KG104_17180</name>
</gene>
<dbReference type="Pfam" id="PF03780">
    <property type="entry name" value="Asp23"/>
    <property type="match status" value="1"/>
</dbReference>
<proteinExistence type="inferred from homology"/>
<comment type="similarity">
    <text evidence="1">Belongs to the asp23 family.</text>
</comment>
<evidence type="ECO:0000313" key="3">
    <source>
        <dbReference type="EMBL" id="QWQ36141.1"/>
    </source>
</evidence>
<sequence>MSAPGIQDARSPAARRQRLDVGDRGRTVLARKVLEKVAAQIVVDETFAGGSSGGFLGIGARADLSARPQAKVELAGNVASLKVEVGLPYPVPLRQATDQLRDRISSRVSEMTGVEVRQVDVTVSWLRPDEPVDGRRRLQ</sequence>
<dbReference type="AlphaFoldDB" id="A0A975PEY4"/>
<evidence type="ECO:0000256" key="2">
    <source>
        <dbReference type="SAM" id="MobiDB-lite"/>
    </source>
</evidence>
<evidence type="ECO:0000313" key="4">
    <source>
        <dbReference type="Proteomes" id="UP000680588"/>
    </source>
</evidence>
<accession>A0A975PEY4</accession>
<feature type="region of interest" description="Disordered" evidence="2">
    <location>
        <begin position="1"/>
        <end position="20"/>
    </location>
</feature>
<dbReference type="Proteomes" id="UP000680588">
    <property type="component" value="Chromosome"/>
</dbReference>
<keyword evidence="4" id="KW-1185">Reference proteome</keyword>
<organism evidence="3 4">
    <name type="scientific">Arthrobacter sunyaminii</name>
    <dbReference type="NCBI Taxonomy" id="2816859"/>
    <lineage>
        <taxon>Bacteria</taxon>
        <taxon>Bacillati</taxon>
        <taxon>Actinomycetota</taxon>
        <taxon>Actinomycetes</taxon>
        <taxon>Micrococcales</taxon>
        <taxon>Micrococcaceae</taxon>
        <taxon>Arthrobacter</taxon>
    </lineage>
</organism>
<dbReference type="InterPro" id="IPR005531">
    <property type="entry name" value="Asp23"/>
</dbReference>
<dbReference type="RefSeq" id="WP_104102281.1">
    <property type="nucleotide sequence ID" value="NZ_CP076456.1"/>
</dbReference>
<protein>
    <submittedName>
        <fullName evidence="3">Asp23/Gls24 family envelope stress response protein</fullName>
    </submittedName>
</protein>
<reference evidence="3" key="1">
    <citation type="submission" date="2021-06" db="EMBL/GenBank/DDBJ databases">
        <title>Novel species in genus Arthrobacter.</title>
        <authorList>
            <person name="Zhang G."/>
        </authorList>
    </citation>
    <scope>NUCLEOTIDE SEQUENCE</scope>
    <source>
        <strain evidence="3">Zg-ZUI122</strain>
    </source>
</reference>
<dbReference type="KEGG" id="asun:KG104_17180"/>
<name>A0A975PEY4_9MICC</name>